<protein>
    <submittedName>
        <fullName evidence="2">DNA-binding transcriptional LysR family regulator</fullName>
    </submittedName>
</protein>
<dbReference type="EMBL" id="JBEPLM010000021">
    <property type="protein sequence ID" value="MET3597235.1"/>
    <property type="molecule type" value="Genomic_DNA"/>
</dbReference>
<dbReference type="GO" id="GO:0003677">
    <property type="term" value="F:DNA binding"/>
    <property type="evidence" value="ECO:0007669"/>
    <property type="project" value="UniProtKB-KW"/>
</dbReference>
<dbReference type="Proteomes" id="UP001549036">
    <property type="component" value="Unassembled WGS sequence"/>
</dbReference>
<dbReference type="Gene3D" id="3.40.190.290">
    <property type="match status" value="1"/>
</dbReference>
<comment type="caution">
    <text evidence="2">The sequence shown here is derived from an EMBL/GenBank/DDBJ whole genome shotgun (WGS) entry which is preliminary data.</text>
</comment>
<evidence type="ECO:0000313" key="2">
    <source>
        <dbReference type="EMBL" id="MET3597235.1"/>
    </source>
</evidence>
<accession>A0ABV2I2T2</accession>
<evidence type="ECO:0000313" key="3">
    <source>
        <dbReference type="Proteomes" id="UP001549036"/>
    </source>
</evidence>
<reference evidence="2 3" key="1">
    <citation type="submission" date="2024-06" db="EMBL/GenBank/DDBJ databases">
        <title>Genomic Encyclopedia of Type Strains, Phase IV (KMG-IV): sequencing the most valuable type-strain genomes for metagenomic binning, comparative biology and taxonomic classification.</title>
        <authorList>
            <person name="Goeker M."/>
        </authorList>
    </citation>
    <scope>NUCLEOTIDE SEQUENCE [LARGE SCALE GENOMIC DNA]</scope>
    <source>
        <strain evidence="2 3">DSM 29846</strain>
    </source>
</reference>
<organism evidence="2 3">
    <name type="scientific">Mesorhizobium shonense</name>
    <dbReference type="NCBI Taxonomy" id="1209948"/>
    <lineage>
        <taxon>Bacteria</taxon>
        <taxon>Pseudomonadati</taxon>
        <taxon>Pseudomonadota</taxon>
        <taxon>Alphaproteobacteria</taxon>
        <taxon>Hyphomicrobiales</taxon>
        <taxon>Phyllobacteriaceae</taxon>
        <taxon>Mesorhizobium</taxon>
    </lineage>
</organism>
<sequence length="152" mass="16666">MLKKADRGGVPIWKRRASPANRGEARRDAKGKRIGANAFGLCRSDIHAARHLDALRIDPAIVLREQRGDHRADVVGDTGAAERSRGLGCNTGLNLARRGVDDLKAGRLVEVLPDFPPTPISVHYPRSRQLSPRVRVFVDWLVEILGPKLDAG</sequence>
<keyword evidence="3" id="KW-1185">Reference proteome</keyword>
<proteinExistence type="predicted"/>
<feature type="region of interest" description="Disordered" evidence="1">
    <location>
        <begin position="1"/>
        <end position="29"/>
    </location>
</feature>
<name>A0ABV2I2T2_9HYPH</name>
<gene>
    <name evidence="2" type="ORF">ABID26_006659</name>
</gene>
<keyword evidence="2" id="KW-0238">DNA-binding</keyword>
<dbReference type="SUPFAM" id="SSF53850">
    <property type="entry name" value="Periplasmic binding protein-like II"/>
    <property type="match status" value="1"/>
</dbReference>
<evidence type="ECO:0000256" key="1">
    <source>
        <dbReference type="SAM" id="MobiDB-lite"/>
    </source>
</evidence>